<dbReference type="Proteomes" id="UP000265520">
    <property type="component" value="Unassembled WGS sequence"/>
</dbReference>
<evidence type="ECO:0000313" key="2">
    <source>
        <dbReference type="Proteomes" id="UP000265520"/>
    </source>
</evidence>
<protein>
    <submittedName>
        <fullName evidence="1">Uncharacterized protein</fullName>
    </submittedName>
</protein>
<evidence type="ECO:0000313" key="1">
    <source>
        <dbReference type="EMBL" id="MCI84325.1"/>
    </source>
</evidence>
<dbReference type="EMBL" id="LXQA011088261">
    <property type="protein sequence ID" value="MCI84325.1"/>
    <property type="molecule type" value="Genomic_DNA"/>
</dbReference>
<accession>A0A392VBS3</accession>
<organism evidence="1 2">
    <name type="scientific">Trifolium medium</name>
    <dbReference type="NCBI Taxonomy" id="97028"/>
    <lineage>
        <taxon>Eukaryota</taxon>
        <taxon>Viridiplantae</taxon>
        <taxon>Streptophyta</taxon>
        <taxon>Embryophyta</taxon>
        <taxon>Tracheophyta</taxon>
        <taxon>Spermatophyta</taxon>
        <taxon>Magnoliopsida</taxon>
        <taxon>eudicotyledons</taxon>
        <taxon>Gunneridae</taxon>
        <taxon>Pentapetalae</taxon>
        <taxon>rosids</taxon>
        <taxon>fabids</taxon>
        <taxon>Fabales</taxon>
        <taxon>Fabaceae</taxon>
        <taxon>Papilionoideae</taxon>
        <taxon>50 kb inversion clade</taxon>
        <taxon>NPAAA clade</taxon>
        <taxon>Hologalegina</taxon>
        <taxon>IRL clade</taxon>
        <taxon>Trifolieae</taxon>
        <taxon>Trifolium</taxon>
    </lineage>
</organism>
<proteinExistence type="predicted"/>
<keyword evidence="2" id="KW-1185">Reference proteome</keyword>
<feature type="non-terminal residue" evidence="1">
    <location>
        <position position="1"/>
    </location>
</feature>
<comment type="caution">
    <text evidence="1">The sequence shown here is derived from an EMBL/GenBank/DDBJ whole genome shotgun (WGS) entry which is preliminary data.</text>
</comment>
<name>A0A392VBS3_9FABA</name>
<dbReference type="AlphaFoldDB" id="A0A392VBS3"/>
<sequence length="69" mass="7994">ARCAASSGASRTFIVHHARRAIRWRGAPARNAYKKLPFSDLKRLEPLELSYTLHNFSPLELRIRPIPRR</sequence>
<reference evidence="1 2" key="1">
    <citation type="journal article" date="2018" name="Front. Plant Sci.">
        <title>Red Clover (Trifolium pratense) and Zigzag Clover (T. medium) - A Picture of Genomic Similarities and Differences.</title>
        <authorList>
            <person name="Dluhosova J."/>
            <person name="Istvanek J."/>
            <person name="Nedelnik J."/>
            <person name="Repkova J."/>
        </authorList>
    </citation>
    <scope>NUCLEOTIDE SEQUENCE [LARGE SCALE GENOMIC DNA]</scope>
    <source>
        <strain evidence="2">cv. 10/8</strain>
        <tissue evidence="1">Leaf</tissue>
    </source>
</reference>